<name>A0A9K3IQ98_HELAN</name>
<reference evidence="2" key="1">
    <citation type="journal article" date="2017" name="Nature">
        <title>The sunflower genome provides insights into oil metabolism, flowering and Asterid evolution.</title>
        <authorList>
            <person name="Badouin H."/>
            <person name="Gouzy J."/>
            <person name="Grassa C.J."/>
            <person name="Murat F."/>
            <person name="Staton S.E."/>
            <person name="Cottret L."/>
            <person name="Lelandais-Briere C."/>
            <person name="Owens G.L."/>
            <person name="Carrere S."/>
            <person name="Mayjonade B."/>
            <person name="Legrand L."/>
            <person name="Gill N."/>
            <person name="Kane N.C."/>
            <person name="Bowers J.E."/>
            <person name="Hubner S."/>
            <person name="Bellec A."/>
            <person name="Berard A."/>
            <person name="Berges H."/>
            <person name="Blanchet N."/>
            <person name="Boniface M.C."/>
            <person name="Brunel D."/>
            <person name="Catrice O."/>
            <person name="Chaidir N."/>
            <person name="Claudel C."/>
            <person name="Donnadieu C."/>
            <person name="Faraut T."/>
            <person name="Fievet G."/>
            <person name="Helmstetter N."/>
            <person name="King M."/>
            <person name="Knapp S.J."/>
            <person name="Lai Z."/>
            <person name="Le Paslier M.C."/>
            <person name="Lippi Y."/>
            <person name="Lorenzon L."/>
            <person name="Mandel J.R."/>
            <person name="Marage G."/>
            <person name="Marchand G."/>
            <person name="Marquand E."/>
            <person name="Bret-Mestries E."/>
            <person name="Morien E."/>
            <person name="Nambeesan S."/>
            <person name="Nguyen T."/>
            <person name="Pegot-Espagnet P."/>
            <person name="Pouilly N."/>
            <person name="Raftis F."/>
            <person name="Sallet E."/>
            <person name="Schiex T."/>
            <person name="Thomas J."/>
            <person name="Vandecasteele C."/>
            <person name="Vares D."/>
            <person name="Vear F."/>
            <person name="Vautrin S."/>
            <person name="Crespi M."/>
            <person name="Mangin B."/>
            <person name="Burke J.M."/>
            <person name="Salse J."/>
            <person name="Munos S."/>
            <person name="Vincourt P."/>
            <person name="Rieseberg L.H."/>
            <person name="Langlade N.B."/>
        </authorList>
    </citation>
    <scope>NUCLEOTIDE SEQUENCE</scope>
    <source>
        <tissue evidence="2">Leaves</tissue>
    </source>
</reference>
<dbReference type="EMBL" id="MNCJ02000322">
    <property type="protein sequence ID" value="KAF5800530.1"/>
    <property type="molecule type" value="Genomic_DNA"/>
</dbReference>
<accession>A0A9K3IQ98</accession>
<protein>
    <submittedName>
        <fullName evidence="2">Uncharacterized protein</fullName>
    </submittedName>
</protein>
<evidence type="ECO:0000256" key="1">
    <source>
        <dbReference type="SAM" id="MobiDB-lite"/>
    </source>
</evidence>
<evidence type="ECO:0000313" key="2">
    <source>
        <dbReference type="EMBL" id="KAF5800530.1"/>
    </source>
</evidence>
<dbReference type="Proteomes" id="UP000215914">
    <property type="component" value="Unassembled WGS sequence"/>
</dbReference>
<dbReference type="AlphaFoldDB" id="A0A9K3IQ98"/>
<keyword evidence="3" id="KW-1185">Reference proteome</keyword>
<evidence type="ECO:0000313" key="3">
    <source>
        <dbReference type="Proteomes" id="UP000215914"/>
    </source>
</evidence>
<dbReference type="Gramene" id="mRNA:HanXRQr2_Chr07g0317001">
    <property type="protein sequence ID" value="CDS:HanXRQr2_Chr07g0317001.1"/>
    <property type="gene ID" value="HanXRQr2_Chr07g0317001"/>
</dbReference>
<sequence length="137" mass="15531">MWLPFQNIKTGRLHIAIQVSEVDTKVTEQPCDANASTNELSDDSPVSDHPRKKSGPVQWRMTLNPLTLKANERLAYGFTIRAQEPHKFGSPGRGKPRYKKVVSQWVVAQNRDCFQMMSFSDDSLEGSNKISARNRVK</sequence>
<reference evidence="2" key="2">
    <citation type="submission" date="2020-06" db="EMBL/GenBank/DDBJ databases">
        <title>Helianthus annuus Genome sequencing and assembly Release 2.</title>
        <authorList>
            <person name="Gouzy J."/>
            <person name="Langlade N."/>
            <person name="Munos S."/>
        </authorList>
    </citation>
    <scope>NUCLEOTIDE SEQUENCE</scope>
    <source>
        <tissue evidence="2">Leaves</tissue>
    </source>
</reference>
<organism evidence="2 3">
    <name type="scientific">Helianthus annuus</name>
    <name type="common">Common sunflower</name>
    <dbReference type="NCBI Taxonomy" id="4232"/>
    <lineage>
        <taxon>Eukaryota</taxon>
        <taxon>Viridiplantae</taxon>
        <taxon>Streptophyta</taxon>
        <taxon>Embryophyta</taxon>
        <taxon>Tracheophyta</taxon>
        <taxon>Spermatophyta</taxon>
        <taxon>Magnoliopsida</taxon>
        <taxon>eudicotyledons</taxon>
        <taxon>Gunneridae</taxon>
        <taxon>Pentapetalae</taxon>
        <taxon>asterids</taxon>
        <taxon>campanulids</taxon>
        <taxon>Asterales</taxon>
        <taxon>Asteraceae</taxon>
        <taxon>Asteroideae</taxon>
        <taxon>Heliantheae alliance</taxon>
        <taxon>Heliantheae</taxon>
        <taxon>Helianthus</taxon>
    </lineage>
</organism>
<gene>
    <name evidence="2" type="ORF">HanXRQr2_Chr07g0317001</name>
</gene>
<comment type="caution">
    <text evidence="2">The sequence shown here is derived from an EMBL/GenBank/DDBJ whole genome shotgun (WGS) entry which is preliminary data.</text>
</comment>
<feature type="region of interest" description="Disordered" evidence="1">
    <location>
        <begin position="28"/>
        <end position="57"/>
    </location>
</feature>
<proteinExistence type="predicted"/>